<evidence type="ECO:0000259" key="14">
    <source>
        <dbReference type="SMART" id="SM01329"/>
    </source>
</evidence>
<feature type="site" description="Critical for catalysis" evidence="10">
    <location>
        <position position="269"/>
    </location>
</feature>
<dbReference type="VEuPathDB" id="PiroplasmaDB:BOVATA_003350"/>
<dbReference type="PANTHER" id="PTHR11822">
    <property type="entry name" value="NADP-SPECIFIC ISOCITRATE DEHYDROGENASE"/>
    <property type="match status" value="1"/>
</dbReference>
<gene>
    <name evidence="15" type="ORF">BOVATA_003350</name>
</gene>
<keyword evidence="4 9" id="KW-0479">Metal-binding</keyword>
<dbReference type="GO" id="GO:0006102">
    <property type="term" value="P:isocitrate metabolic process"/>
    <property type="evidence" value="ECO:0007669"/>
    <property type="project" value="InterPro"/>
</dbReference>
<evidence type="ECO:0000256" key="8">
    <source>
        <dbReference type="ARBA" id="ARBA00023211"/>
    </source>
</evidence>
<reference evidence="15 16" key="1">
    <citation type="journal article" date="2017" name="BMC Genomics">
        <title>Whole-genome assembly of Babesia ovata and comparative genomics between closely related pathogens.</title>
        <authorList>
            <person name="Yamagishi J."/>
            <person name="Asada M."/>
            <person name="Hakimi H."/>
            <person name="Tanaka T.Q."/>
            <person name="Sugimoto C."/>
            <person name="Kawazu S."/>
        </authorList>
    </citation>
    <scope>NUCLEOTIDE SEQUENCE [LARGE SCALE GENOMIC DNA]</scope>
    <source>
        <strain evidence="15 16">Miyake</strain>
    </source>
</reference>
<dbReference type="Proteomes" id="UP000236319">
    <property type="component" value="Unassembled WGS sequence"/>
</dbReference>
<evidence type="ECO:0000313" key="15">
    <source>
        <dbReference type="EMBL" id="GBE58842.1"/>
    </source>
</evidence>
<keyword evidence="8 9" id="KW-0464">Manganese</keyword>
<feature type="binding site" evidence="11">
    <location>
        <position position="190"/>
    </location>
    <ligand>
        <name>D-threo-isocitrate</name>
        <dbReference type="ChEBI" id="CHEBI:15562"/>
    </ligand>
</feature>
<evidence type="ECO:0000256" key="3">
    <source>
        <dbReference type="ARBA" id="ARBA00022532"/>
    </source>
</evidence>
<comment type="cofactor">
    <cofactor evidence="1">
        <name>Mn(2+)</name>
        <dbReference type="ChEBI" id="CHEBI:29035"/>
    </cofactor>
</comment>
<keyword evidence="16" id="KW-1185">Reference proteome</keyword>
<evidence type="ECO:0000256" key="2">
    <source>
        <dbReference type="ARBA" id="ARBA00007769"/>
    </source>
</evidence>
<dbReference type="SMART" id="SM01329">
    <property type="entry name" value="Iso_dh"/>
    <property type="match status" value="1"/>
</dbReference>
<evidence type="ECO:0000256" key="1">
    <source>
        <dbReference type="ARBA" id="ARBA00001936"/>
    </source>
</evidence>
<dbReference type="InterPro" id="IPR004790">
    <property type="entry name" value="Isocitrate_DH_NADP"/>
</dbReference>
<feature type="binding site" evidence="13">
    <location>
        <begin position="133"/>
        <end position="135"/>
    </location>
    <ligand>
        <name>NADP(+)</name>
        <dbReference type="ChEBI" id="CHEBI:58349"/>
    </ligand>
</feature>
<evidence type="ECO:0000256" key="9">
    <source>
        <dbReference type="PIRNR" id="PIRNR000108"/>
    </source>
</evidence>
<feature type="domain" description="Isopropylmalate dehydrogenase-like" evidence="14">
    <location>
        <begin position="67"/>
        <end position="455"/>
    </location>
</feature>
<dbReference type="Gene3D" id="3.40.718.10">
    <property type="entry name" value="Isopropylmalate Dehydrogenase"/>
    <property type="match status" value="1"/>
</dbReference>
<evidence type="ECO:0000256" key="11">
    <source>
        <dbReference type="PIRSR" id="PIRSR000108-2"/>
    </source>
</evidence>
<feature type="binding site" evidence="13">
    <location>
        <position position="385"/>
    </location>
    <ligand>
        <name>NADP(+)</name>
        <dbReference type="ChEBI" id="CHEBI:58349"/>
    </ligand>
</feature>
<feature type="binding site" evidence="13">
    <location>
        <position position="140"/>
    </location>
    <ligand>
        <name>NADP(+)</name>
        <dbReference type="ChEBI" id="CHEBI:58349"/>
    </ligand>
</feature>
<dbReference type="NCBIfam" id="NF006156">
    <property type="entry name" value="PRK08299.1"/>
    <property type="match status" value="1"/>
</dbReference>
<evidence type="ECO:0000256" key="7">
    <source>
        <dbReference type="ARBA" id="ARBA00023002"/>
    </source>
</evidence>
<dbReference type="SUPFAM" id="SSF53659">
    <property type="entry name" value="Isocitrate/Isopropylmalate dehydrogenase-like"/>
    <property type="match status" value="1"/>
</dbReference>
<dbReference type="PROSITE" id="PS00470">
    <property type="entry name" value="IDH_IMDH"/>
    <property type="match status" value="1"/>
</dbReference>
<dbReference type="InterPro" id="IPR019818">
    <property type="entry name" value="IsoCit/isopropylmalate_DH_CS"/>
</dbReference>
<dbReference type="EMBL" id="BDSA01000001">
    <property type="protein sequence ID" value="GBE58842.1"/>
    <property type="molecule type" value="Genomic_DNA"/>
</dbReference>
<dbReference type="EC" id="1.1.1.42" evidence="9"/>
<evidence type="ECO:0000256" key="13">
    <source>
        <dbReference type="PIRSR" id="PIRSR000108-4"/>
    </source>
</evidence>
<dbReference type="GO" id="GO:0006099">
    <property type="term" value="P:tricarboxylic acid cycle"/>
    <property type="evidence" value="ECO:0007669"/>
    <property type="project" value="UniProtKB-KW"/>
</dbReference>
<dbReference type="GeneID" id="39872612"/>
<comment type="catalytic activity">
    <reaction evidence="9">
        <text>D-threo-isocitrate + NADP(+) = 2-oxoglutarate + CO2 + NADPH</text>
        <dbReference type="Rhea" id="RHEA:19629"/>
        <dbReference type="ChEBI" id="CHEBI:15562"/>
        <dbReference type="ChEBI" id="CHEBI:16526"/>
        <dbReference type="ChEBI" id="CHEBI:16810"/>
        <dbReference type="ChEBI" id="CHEBI:57783"/>
        <dbReference type="ChEBI" id="CHEBI:58349"/>
        <dbReference type="EC" id="1.1.1.42"/>
    </reaction>
</comment>
<feature type="site" description="Critical for catalysis" evidence="10">
    <location>
        <position position="197"/>
    </location>
</feature>
<evidence type="ECO:0000256" key="5">
    <source>
        <dbReference type="ARBA" id="ARBA00022842"/>
    </source>
</evidence>
<keyword evidence="6 9" id="KW-0521">NADP</keyword>
<sequence length="461" mass="51070">MAVMSGIVRLNGFRQMRNPLVALGYLCSFITRPALTDPGRRRLSTAVDSHIGRSSHSAMEKIVSRNPIVEIDGDEMTRVMWASIKNKLILPYVDVPLEYYDLSLPNRDATDDQVTFDAAEAIKKHGIGVKCATITPDEARLKEFNLKRMYRSPNGTIRNILDGTVFRAPIMTKTVPAYIPGWKKPIVIGRHAFGDQYNATDIKIPGAGTLEMVFAPADGSAPQTHKVTEFKGPGVALGMFNVDASIYGFARACFSYALDVKMPLYLSTKNTILKSYDGRFKDIFQEMYLSEFKPKFEAAGIFYEHRLIDDMVAYACKSEGGFVWACKNYDGDVQSDIVSQAYGSLALMSSVLYSSDGKSFLSEAAHGTVTRHFRVHQQGGMTSTNSIATIVAWARALEKRGMVDGNEALANFGRKLEHASVAAVDAGFYTKDLAIAIHGSQTKQYLDTESFIDKVREYLEM</sequence>
<keyword evidence="5 9" id="KW-0460">Magnesium</keyword>
<dbReference type="Pfam" id="PF00180">
    <property type="entry name" value="Iso_dh"/>
    <property type="match status" value="1"/>
</dbReference>
<keyword evidence="3 9" id="KW-0816">Tricarboxylic acid cycle</keyword>
<accession>A0A2H6K778</accession>
<feature type="binding site" evidence="12">
    <location>
        <position position="332"/>
    </location>
    <ligand>
        <name>Mn(2+)</name>
        <dbReference type="ChEBI" id="CHEBI:29035"/>
    </ligand>
</feature>
<evidence type="ECO:0000256" key="12">
    <source>
        <dbReference type="PIRSR" id="PIRSR000108-3"/>
    </source>
</evidence>
<evidence type="ECO:0000256" key="4">
    <source>
        <dbReference type="ARBA" id="ARBA00022723"/>
    </source>
</evidence>
<feature type="binding site" evidence="11">
    <location>
        <begin position="152"/>
        <end position="158"/>
    </location>
    <ligand>
        <name>D-threo-isocitrate</name>
        <dbReference type="ChEBI" id="CHEBI:15562"/>
    </ligand>
</feature>
<protein>
    <recommendedName>
        <fullName evidence="9">Isocitrate dehydrogenase [NADP]</fullName>
        <ecNumber evidence="9">1.1.1.42</ecNumber>
    </recommendedName>
</protein>
<evidence type="ECO:0000256" key="6">
    <source>
        <dbReference type="ARBA" id="ARBA00022857"/>
    </source>
</evidence>
<dbReference type="InterPro" id="IPR024084">
    <property type="entry name" value="IsoPropMal-DH-like_dom"/>
</dbReference>
<comment type="similarity">
    <text evidence="2 9">Belongs to the isocitrate and isopropylmalate dehydrogenases family.</text>
</comment>
<comment type="caution">
    <text evidence="15">The sequence shown here is derived from an EMBL/GenBank/DDBJ whole genome shotgun (WGS) entry which is preliminary data.</text>
</comment>
<organism evidence="15 16">
    <name type="scientific">Babesia ovata</name>
    <dbReference type="NCBI Taxonomy" id="189622"/>
    <lineage>
        <taxon>Eukaryota</taxon>
        <taxon>Sar</taxon>
        <taxon>Alveolata</taxon>
        <taxon>Apicomplexa</taxon>
        <taxon>Aconoidasida</taxon>
        <taxon>Piroplasmida</taxon>
        <taxon>Babesiidae</taxon>
        <taxon>Babesia</taxon>
    </lineage>
</organism>
<feature type="binding site" evidence="13">
    <location>
        <position position="317"/>
    </location>
    <ligand>
        <name>NADP(+)</name>
        <dbReference type="ChEBI" id="CHEBI:58349"/>
    </ligand>
</feature>
<dbReference type="PANTHER" id="PTHR11822:SF21">
    <property type="entry name" value="ISOCITRATE DEHYDROGENASE [NADP], MITOCHONDRIAL"/>
    <property type="match status" value="1"/>
</dbReference>
<feature type="binding site" evidence="11">
    <location>
        <position position="167"/>
    </location>
    <ligand>
        <name>D-threo-isocitrate</name>
        <dbReference type="ChEBI" id="CHEBI:15562"/>
    </ligand>
</feature>
<dbReference type="RefSeq" id="XP_028865085.1">
    <property type="nucleotide sequence ID" value="XM_029009252.1"/>
</dbReference>
<dbReference type="GO" id="GO:0004450">
    <property type="term" value="F:isocitrate dehydrogenase (NADP+) activity"/>
    <property type="evidence" value="ECO:0007669"/>
    <property type="project" value="UniProtKB-EC"/>
</dbReference>
<keyword evidence="7 9" id="KW-0560">Oxidoreductase</keyword>
<feature type="binding site" evidence="12">
    <location>
        <position position="309"/>
    </location>
    <ligand>
        <name>Mn(2+)</name>
        <dbReference type="ChEBI" id="CHEBI:29035"/>
    </ligand>
</feature>
<evidence type="ECO:0000313" key="16">
    <source>
        <dbReference type="Proteomes" id="UP000236319"/>
    </source>
</evidence>
<evidence type="ECO:0000256" key="10">
    <source>
        <dbReference type="PIRSR" id="PIRSR000108-1"/>
    </source>
</evidence>
<dbReference type="OrthoDB" id="248923at2759"/>
<proteinExistence type="inferred from homology"/>
<feature type="binding site" evidence="13">
    <location>
        <begin position="367"/>
        <end position="372"/>
    </location>
    <ligand>
        <name>NADP(+)</name>
        <dbReference type="ChEBI" id="CHEBI:58349"/>
    </ligand>
</feature>
<dbReference type="AlphaFoldDB" id="A0A2H6K778"/>
<feature type="binding site" evidence="11">
    <location>
        <position position="135"/>
    </location>
    <ligand>
        <name>D-threo-isocitrate</name>
        <dbReference type="ChEBI" id="CHEBI:15562"/>
    </ligand>
</feature>
<name>A0A2H6K778_9APIC</name>
<dbReference type="PIRSF" id="PIRSF000108">
    <property type="entry name" value="IDH_NADP"/>
    <property type="match status" value="1"/>
</dbReference>
<comment type="cofactor">
    <cofactor evidence="9 12">
        <name>Mg(2+)</name>
        <dbReference type="ChEBI" id="CHEBI:18420"/>
    </cofactor>
    <cofactor evidence="9 12">
        <name>Mn(2+)</name>
        <dbReference type="ChEBI" id="CHEBI:29035"/>
    </cofactor>
    <text evidence="9 12">Binds 1 Mg(2+) or Mn(2+) ion per subunit.</text>
</comment>
<dbReference type="GO" id="GO:0000287">
    <property type="term" value="F:magnesium ion binding"/>
    <property type="evidence" value="ECO:0007669"/>
    <property type="project" value="InterPro"/>
</dbReference>
<dbReference type="GO" id="GO:0051287">
    <property type="term" value="F:NAD binding"/>
    <property type="evidence" value="ECO:0007669"/>
    <property type="project" value="InterPro"/>
</dbReference>
<dbReference type="NCBIfam" id="TIGR00127">
    <property type="entry name" value="nadp_idh_euk"/>
    <property type="match status" value="1"/>
</dbReference>